<dbReference type="AlphaFoldDB" id="A0A316A5B3"/>
<name>A0A316A5B3_9BACT</name>
<sequence length="32" mass="3756">MADNGPIRLGYDKITAEMVLKITLYIEVRYLR</sequence>
<dbReference type="EMBL" id="QGDT01000026">
    <property type="protein sequence ID" value="PWJ53106.1"/>
    <property type="molecule type" value="Genomic_DNA"/>
</dbReference>
<gene>
    <name evidence="1" type="ORF">CLV98_12615</name>
</gene>
<comment type="caution">
    <text evidence="1">The sequence shown here is derived from an EMBL/GenBank/DDBJ whole genome shotgun (WGS) entry which is preliminary data.</text>
</comment>
<reference evidence="1 2" key="1">
    <citation type="submission" date="2018-03" db="EMBL/GenBank/DDBJ databases">
        <title>Genomic Encyclopedia of Archaeal and Bacterial Type Strains, Phase II (KMG-II): from individual species to whole genera.</title>
        <authorList>
            <person name="Goeker M."/>
        </authorList>
    </citation>
    <scope>NUCLEOTIDE SEQUENCE [LARGE SCALE GENOMIC DNA]</scope>
    <source>
        <strain evidence="1 2">DSM 100346</strain>
    </source>
</reference>
<feature type="non-terminal residue" evidence="1">
    <location>
        <position position="32"/>
    </location>
</feature>
<proteinExistence type="predicted"/>
<accession>A0A316A5B3</accession>
<organism evidence="1 2">
    <name type="scientific">Dyadobacter jejuensis</name>
    <dbReference type="NCBI Taxonomy" id="1082580"/>
    <lineage>
        <taxon>Bacteria</taxon>
        <taxon>Pseudomonadati</taxon>
        <taxon>Bacteroidota</taxon>
        <taxon>Cytophagia</taxon>
        <taxon>Cytophagales</taxon>
        <taxon>Spirosomataceae</taxon>
        <taxon>Dyadobacter</taxon>
    </lineage>
</organism>
<evidence type="ECO:0000313" key="1">
    <source>
        <dbReference type="EMBL" id="PWJ53106.1"/>
    </source>
</evidence>
<evidence type="ECO:0000313" key="2">
    <source>
        <dbReference type="Proteomes" id="UP000245880"/>
    </source>
</evidence>
<keyword evidence="2" id="KW-1185">Reference proteome</keyword>
<protein>
    <submittedName>
        <fullName evidence="1">Uncharacterized protein</fullName>
    </submittedName>
</protein>
<dbReference type="Proteomes" id="UP000245880">
    <property type="component" value="Unassembled WGS sequence"/>
</dbReference>